<dbReference type="InterPro" id="IPR052046">
    <property type="entry name" value="GH57_Enzymes"/>
</dbReference>
<evidence type="ECO:0000259" key="3">
    <source>
        <dbReference type="Pfam" id="PF03065"/>
    </source>
</evidence>
<evidence type="ECO:0000313" key="4">
    <source>
        <dbReference type="EMBL" id="HGQ36452.1"/>
    </source>
</evidence>
<dbReference type="GO" id="GO:0003824">
    <property type="term" value="F:catalytic activity"/>
    <property type="evidence" value="ECO:0007669"/>
    <property type="project" value="InterPro"/>
</dbReference>
<evidence type="ECO:0000256" key="2">
    <source>
        <dbReference type="ARBA" id="ARBA00023277"/>
    </source>
</evidence>
<dbReference type="CDD" id="cd10795">
    <property type="entry name" value="GH57N_MJA1_like"/>
    <property type="match status" value="1"/>
</dbReference>
<dbReference type="EMBL" id="DTBD01000040">
    <property type="protein sequence ID" value="HGQ64593.1"/>
    <property type="molecule type" value="Genomic_DNA"/>
</dbReference>
<gene>
    <name evidence="5" type="ORF">ENU08_05050</name>
    <name evidence="4" type="ORF">ENU41_07250</name>
</gene>
<accession>A0A7C4JLB6</accession>
<name>A0A7C4JLB6_9CREN</name>
<sequence>MKDVVIFFEVHQPYRLDRKMYEKLIRRALRGSIEDVRQFEDIIFDQDLNRIVMERAANKCYIPTTSILIENIKKFADSDRKFMVSFGVSGVFIEQALRWAPKVVELFQELVATDCVELVAQTYYHSITPLIPGYRELKEQVEEHVKLLQEVFGVKPTAVENTEFMYNNNIACELYSMGFKVILTEGIDWVLGWRSPNFVYRSYLCDIKVLTRNYKLSDDVGFRFSNITWDQYPLTANKYASWLASTPGETILIAMDYETFGEHHWPETGIHDFLRWLPSEVLRYPYMRFSTPSKVVSEHPAVDIYDVPPWSTISWADERDVSAWLGNSLQKSAFNMLLELKRYVDALEDPVLLRLWKLLTISDHFYYMATKFGSFEEVHKYFSPYKNAVDAYTLYVQALTVLFYIAAEKARQNPSKIVRNLVVPIDRGFHFKCPHNEIPTLTATSIKELLWILKIIPEDCLQYHLIRGDIQKWLSEVFFLEELAQEIDEIAKLNNTIDEKRILIVKAIERYSA</sequence>
<proteinExistence type="inferred from homology"/>
<dbReference type="InterPro" id="IPR004300">
    <property type="entry name" value="Glyco_hydro_57_N"/>
</dbReference>
<feature type="domain" description="Glycoside hydrolase family 57 N-terminal" evidence="3">
    <location>
        <begin position="6"/>
        <end position="308"/>
    </location>
</feature>
<evidence type="ECO:0000256" key="1">
    <source>
        <dbReference type="ARBA" id="ARBA00006821"/>
    </source>
</evidence>
<dbReference type="EMBL" id="DTCK01000041">
    <property type="protein sequence ID" value="HGQ36452.1"/>
    <property type="molecule type" value="Genomic_DNA"/>
</dbReference>
<dbReference type="GO" id="GO:0005975">
    <property type="term" value="P:carbohydrate metabolic process"/>
    <property type="evidence" value="ECO:0007669"/>
    <property type="project" value="InterPro"/>
</dbReference>
<dbReference type="Gene3D" id="3.20.110.20">
    <property type="match status" value="1"/>
</dbReference>
<evidence type="ECO:0000313" key="5">
    <source>
        <dbReference type="EMBL" id="HGQ64593.1"/>
    </source>
</evidence>
<dbReference type="AlphaFoldDB" id="A0A7C4JLB6"/>
<dbReference type="Pfam" id="PF03065">
    <property type="entry name" value="Glyco_hydro_57"/>
    <property type="match status" value="1"/>
</dbReference>
<keyword evidence="2" id="KW-0119">Carbohydrate metabolism</keyword>
<reference evidence="5" key="1">
    <citation type="journal article" date="2020" name="mSystems">
        <title>Genome- and Community-Level Interaction Insights into Carbon Utilization and Element Cycling Functions of Hydrothermarchaeota in Hydrothermal Sediment.</title>
        <authorList>
            <person name="Zhou Z."/>
            <person name="Liu Y."/>
            <person name="Xu W."/>
            <person name="Pan J."/>
            <person name="Luo Z.H."/>
            <person name="Li M."/>
        </authorList>
    </citation>
    <scope>NUCLEOTIDE SEQUENCE [LARGE SCALE GENOMIC DNA]</scope>
    <source>
        <strain evidence="5">SpSt-637</strain>
        <strain evidence="4">SpSt-667</strain>
    </source>
</reference>
<comment type="similarity">
    <text evidence="1">Belongs to the glycosyl hydrolase 57 family.</text>
</comment>
<comment type="caution">
    <text evidence="5">The sequence shown here is derived from an EMBL/GenBank/DDBJ whole genome shotgun (WGS) entry which is preliminary data.</text>
</comment>
<organism evidence="5">
    <name type="scientific">Ignisphaera aggregans</name>
    <dbReference type="NCBI Taxonomy" id="334771"/>
    <lineage>
        <taxon>Archaea</taxon>
        <taxon>Thermoproteota</taxon>
        <taxon>Thermoprotei</taxon>
        <taxon>Desulfurococcales</taxon>
        <taxon>Desulfurococcaceae</taxon>
        <taxon>Ignisphaera</taxon>
    </lineage>
</organism>
<dbReference type="InterPro" id="IPR011330">
    <property type="entry name" value="Glyco_hydro/deAcase_b/a-brl"/>
</dbReference>
<dbReference type="PANTHER" id="PTHR36306">
    <property type="entry name" value="ALPHA-AMYLASE-RELATED-RELATED"/>
    <property type="match status" value="1"/>
</dbReference>
<protein>
    <submittedName>
        <fullName evidence="5">Alpha-amylase</fullName>
    </submittedName>
</protein>
<dbReference type="SUPFAM" id="SSF88713">
    <property type="entry name" value="Glycoside hydrolase/deacetylase"/>
    <property type="match status" value="1"/>
</dbReference>
<dbReference type="PANTHER" id="PTHR36306:SF1">
    <property type="entry name" value="ALPHA-AMYLASE-RELATED"/>
    <property type="match status" value="1"/>
</dbReference>